<gene>
    <name evidence="2" type="ORF">L195_g057765</name>
</gene>
<evidence type="ECO:0000313" key="3">
    <source>
        <dbReference type="Proteomes" id="UP000236291"/>
    </source>
</evidence>
<proteinExistence type="predicted"/>
<comment type="caution">
    <text evidence="2">The sequence shown here is derived from an EMBL/GenBank/DDBJ whole genome shotgun (WGS) entry which is preliminary data.</text>
</comment>
<evidence type="ECO:0000256" key="1">
    <source>
        <dbReference type="SAM" id="MobiDB-lite"/>
    </source>
</evidence>
<organism evidence="2 3">
    <name type="scientific">Trifolium pratense</name>
    <name type="common">Red clover</name>
    <dbReference type="NCBI Taxonomy" id="57577"/>
    <lineage>
        <taxon>Eukaryota</taxon>
        <taxon>Viridiplantae</taxon>
        <taxon>Streptophyta</taxon>
        <taxon>Embryophyta</taxon>
        <taxon>Tracheophyta</taxon>
        <taxon>Spermatophyta</taxon>
        <taxon>Magnoliopsida</taxon>
        <taxon>eudicotyledons</taxon>
        <taxon>Gunneridae</taxon>
        <taxon>Pentapetalae</taxon>
        <taxon>rosids</taxon>
        <taxon>fabids</taxon>
        <taxon>Fabales</taxon>
        <taxon>Fabaceae</taxon>
        <taxon>Papilionoideae</taxon>
        <taxon>50 kb inversion clade</taxon>
        <taxon>NPAAA clade</taxon>
        <taxon>Hologalegina</taxon>
        <taxon>IRL clade</taxon>
        <taxon>Trifolieae</taxon>
        <taxon>Trifolium</taxon>
    </lineage>
</organism>
<sequence length="93" mass="10287">ATHLNNSAKQRIEKSRGAKPTKTPSTAVDKLKRRAKAKSQHEARIHHRQTTAIGNGDWRKTQSECFRCHVIVCCVTPYKTKTLASVGTSASKS</sequence>
<name>A0A2K3KWZ5_TRIPR</name>
<dbReference type="AlphaFoldDB" id="A0A2K3KWZ5"/>
<reference evidence="2 3" key="2">
    <citation type="journal article" date="2017" name="Front. Plant Sci.">
        <title>Gene Classification and Mining of Molecular Markers Useful in Red Clover (Trifolium pratense) Breeding.</title>
        <authorList>
            <person name="Istvanek J."/>
            <person name="Dluhosova J."/>
            <person name="Dluhos P."/>
            <person name="Patkova L."/>
            <person name="Nedelnik J."/>
            <person name="Repkova J."/>
        </authorList>
    </citation>
    <scope>NUCLEOTIDE SEQUENCE [LARGE SCALE GENOMIC DNA]</scope>
    <source>
        <strain evidence="3">cv. Tatra</strain>
        <tissue evidence="2">Young leaves</tissue>
    </source>
</reference>
<accession>A0A2K3KWZ5</accession>
<dbReference type="Proteomes" id="UP000236291">
    <property type="component" value="Unassembled WGS sequence"/>
</dbReference>
<feature type="non-terminal residue" evidence="2">
    <location>
        <position position="1"/>
    </location>
</feature>
<protein>
    <submittedName>
        <fullName evidence="2">Uncharacterized protein</fullName>
    </submittedName>
</protein>
<reference evidence="2 3" key="1">
    <citation type="journal article" date="2014" name="Am. J. Bot.">
        <title>Genome assembly and annotation for red clover (Trifolium pratense; Fabaceae).</title>
        <authorList>
            <person name="Istvanek J."/>
            <person name="Jaros M."/>
            <person name="Krenek A."/>
            <person name="Repkova J."/>
        </authorList>
    </citation>
    <scope>NUCLEOTIDE SEQUENCE [LARGE SCALE GENOMIC DNA]</scope>
    <source>
        <strain evidence="3">cv. Tatra</strain>
        <tissue evidence="2">Young leaves</tissue>
    </source>
</reference>
<evidence type="ECO:0000313" key="2">
    <source>
        <dbReference type="EMBL" id="PNX70809.1"/>
    </source>
</evidence>
<dbReference type="EMBL" id="ASHM01116246">
    <property type="protein sequence ID" value="PNX70809.1"/>
    <property type="molecule type" value="Genomic_DNA"/>
</dbReference>
<feature type="region of interest" description="Disordered" evidence="1">
    <location>
        <begin position="1"/>
        <end position="30"/>
    </location>
</feature>